<comment type="function">
    <text evidence="7">Pyrophosphatase that catalyzes the hydrolysis of nucleoside triphosphates to their monophosphate derivatives, with a high preference for the non-canonical purine nucleotides XTP (xanthosine triphosphate), dITP (deoxyinosine triphosphate) and ITP. Seems to function as a house-cleaning enzyme that removes non-canonical purine nucleotides from the nucleotide pool, thus preventing their incorporation into DNA/RNA and avoiding chromosomal lesions.</text>
</comment>
<keyword evidence="6 7" id="KW-0546">Nucleotide metabolism</keyword>
<feature type="binding site" evidence="7">
    <location>
        <begin position="153"/>
        <end position="156"/>
    </location>
    <ligand>
        <name>substrate</name>
    </ligand>
</feature>
<keyword evidence="3 7" id="KW-0547">Nucleotide-binding</keyword>
<organism evidence="9 10">
    <name type="scientific">Sporolactobacillus spathodeae</name>
    <dbReference type="NCBI Taxonomy" id="1465502"/>
    <lineage>
        <taxon>Bacteria</taxon>
        <taxon>Bacillati</taxon>
        <taxon>Bacillota</taxon>
        <taxon>Bacilli</taxon>
        <taxon>Bacillales</taxon>
        <taxon>Sporolactobacillaceae</taxon>
        <taxon>Sporolactobacillus</taxon>
    </lineage>
</organism>
<keyword evidence="10" id="KW-1185">Reference proteome</keyword>
<comment type="similarity">
    <text evidence="1 7 8">Belongs to the HAM1 NTPase family.</text>
</comment>
<dbReference type="InterPro" id="IPR029001">
    <property type="entry name" value="ITPase-like_fam"/>
</dbReference>
<dbReference type="InterPro" id="IPR002637">
    <property type="entry name" value="RdgB/HAM1"/>
</dbReference>
<sequence>MTQLVIASNNPGKIKEIKTLLAPFQVDVVSLKDLGLAIDVPETGTTFQENAQLKAEAIAARTGQWTLADDSGLCVDALGGEPGVYSARYSGPEKDDTRNIDKLLGKMAELPDAKRNAFFTCVLALSHPGKPTHFAEGRCDGRITRERHGESGFGYDPVFLIVDRGETFAEMGSEAKNAISHRARALRQLAAHWKVWTGEDE</sequence>
<name>A0ABS2Q9B8_9BACL</name>
<reference evidence="9 10" key="1">
    <citation type="submission" date="2021-01" db="EMBL/GenBank/DDBJ databases">
        <title>Genomic Encyclopedia of Type Strains, Phase IV (KMG-IV): sequencing the most valuable type-strain genomes for metagenomic binning, comparative biology and taxonomic classification.</title>
        <authorList>
            <person name="Goeker M."/>
        </authorList>
    </citation>
    <scope>NUCLEOTIDE SEQUENCE [LARGE SCALE GENOMIC DNA]</scope>
    <source>
        <strain evidence="9 10">DSM 100968</strain>
    </source>
</reference>
<comment type="caution">
    <text evidence="7">Lacks conserved residue(s) required for the propagation of feature annotation.</text>
</comment>
<comment type="subunit">
    <text evidence="7">Homodimer.</text>
</comment>
<evidence type="ECO:0000256" key="4">
    <source>
        <dbReference type="ARBA" id="ARBA00022801"/>
    </source>
</evidence>
<keyword evidence="5 7" id="KW-0460">Magnesium</keyword>
<feature type="binding site" evidence="7">
    <location>
        <position position="71"/>
    </location>
    <ligand>
        <name>substrate</name>
    </ligand>
</feature>
<dbReference type="Proteomes" id="UP000823201">
    <property type="component" value="Unassembled WGS sequence"/>
</dbReference>
<feature type="active site" description="Proton acceptor" evidence="7">
    <location>
        <position position="70"/>
    </location>
</feature>
<dbReference type="SUPFAM" id="SSF52972">
    <property type="entry name" value="ITPase-like"/>
    <property type="match status" value="1"/>
</dbReference>
<comment type="catalytic activity">
    <reaction evidence="7">
        <text>ITP + H2O = IMP + diphosphate + H(+)</text>
        <dbReference type="Rhea" id="RHEA:29399"/>
        <dbReference type="ChEBI" id="CHEBI:15377"/>
        <dbReference type="ChEBI" id="CHEBI:15378"/>
        <dbReference type="ChEBI" id="CHEBI:33019"/>
        <dbReference type="ChEBI" id="CHEBI:58053"/>
        <dbReference type="ChEBI" id="CHEBI:61402"/>
        <dbReference type="EC" id="3.6.1.66"/>
    </reaction>
</comment>
<evidence type="ECO:0000256" key="2">
    <source>
        <dbReference type="ARBA" id="ARBA00022723"/>
    </source>
</evidence>
<evidence type="ECO:0000256" key="5">
    <source>
        <dbReference type="ARBA" id="ARBA00022842"/>
    </source>
</evidence>
<evidence type="ECO:0000256" key="3">
    <source>
        <dbReference type="ARBA" id="ARBA00022741"/>
    </source>
</evidence>
<feature type="binding site" evidence="7">
    <location>
        <position position="176"/>
    </location>
    <ligand>
        <name>substrate</name>
    </ligand>
</feature>
<evidence type="ECO:0000256" key="1">
    <source>
        <dbReference type="ARBA" id="ARBA00008023"/>
    </source>
</evidence>
<dbReference type="InterPro" id="IPR020922">
    <property type="entry name" value="dITP/XTP_pyrophosphatase"/>
</dbReference>
<keyword evidence="2 7" id="KW-0479">Metal-binding</keyword>
<feature type="binding site" evidence="7">
    <location>
        <position position="70"/>
    </location>
    <ligand>
        <name>Mg(2+)</name>
        <dbReference type="ChEBI" id="CHEBI:18420"/>
    </ligand>
</feature>
<evidence type="ECO:0000313" key="9">
    <source>
        <dbReference type="EMBL" id="MBM7658035.1"/>
    </source>
</evidence>
<gene>
    <name evidence="9" type="ORF">JOC27_001487</name>
</gene>
<evidence type="ECO:0000256" key="6">
    <source>
        <dbReference type="ARBA" id="ARBA00023080"/>
    </source>
</evidence>
<feature type="binding site" evidence="7">
    <location>
        <begin position="181"/>
        <end position="182"/>
    </location>
    <ligand>
        <name>substrate</name>
    </ligand>
</feature>
<dbReference type="EC" id="3.6.1.66" evidence="7"/>
<feature type="binding site" evidence="7">
    <location>
        <begin position="8"/>
        <end position="13"/>
    </location>
    <ligand>
        <name>substrate</name>
    </ligand>
</feature>
<evidence type="ECO:0000256" key="7">
    <source>
        <dbReference type="HAMAP-Rule" id="MF_01405"/>
    </source>
</evidence>
<dbReference type="Gene3D" id="3.90.950.10">
    <property type="match status" value="1"/>
</dbReference>
<accession>A0ABS2Q9B8</accession>
<protein>
    <recommendedName>
        <fullName evidence="7">dITP/XTP pyrophosphatase</fullName>
        <ecNumber evidence="7">3.6.1.66</ecNumber>
    </recommendedName>
    <alternativeName>
        <fullName evidence="7">Non-canonical purine NTP pyrophosphatase</fullName>
    </alternativeName>
    <alternativeName>
        <fullName evidence="7">Non-standard purine NTP pyrophosphatase</fullName>
    </alternativeName>
    <alternativeName>
        <fullName evidence="7">Nucleoside-triphosphate diphosphatase</fullName>
    </alternativeName>
    <alternativeName>
        <fullName evidence="7">Nucleoside-triphosphate pyrophosphatase</fullName>
        <shortName evidence="7">NTPase</shortName>
    </alternativeName>
</protein>
<dbReference type="Pfam" id="PF01725">
    <property type="entry name" value="Ham1p_like"/>
    <property type="match status" value="1"/>
</dbReference>
<dbReference type="EMBL" id="JAFBEV010000011">
    <property type="protein sequence ID" value="MBM7658035.1"/>
    <property type="molecule type" value="Genomic_DNA"/>
</dbReference>
<comment type="catalytic activity">
    <reaction evidence="7">
        <text>XTP + H2O = XMP + diphosphate + H(+)</text>
        <dbReference type="Rhea" id="RHEA:28610"/>
        <dbReference type="ChEBI" id="CHEBI:15377"/>
        <dbReference type="ChEBI" id="CHEBI:15378"/>
        <dbReference type="ChEBI" id="CHEBI:33019"/>
        <dbReference type="ChEBI" id="CHEBI:57464"/>
        <dbReference type="ChEBI" id="CHEBI:61314"/>
        <dbReference type="EC" id="3.6.1.66"/>
    </reaction>
</comment>
<dbReference type="RefSeq" id="WP_205006501.1">
    <property type="nucleotide sequence ID" value="NZ_CBCRXA010000007.1"/>
</dbReference>
<proteinExistence type="inferred from homology"/>
<dbReference type="HAMAP" id="MF_01405">
    <property type="entry name" value="Non_canon_purine_NTPase"/>
    <property type="match status" value="1"/>
</dbReference>
<dbReference type="GO" id="GO:0036220">
    <property type="term" value="F:ITP diphosphatase activity"/>
    <property type="evidence" value="ECO:0007669"/>
    <property type="project" value="UniProtKB-EC"/>
</dbReference>
<comment type="catalytic activity">
    <reaction evidence="7">
        <text>dITP + H2O = dIMP + diphosphate + H(+)</text>
        <dbReference type="Rhea" id="RHEA:28342"/>
        <dbReference type="ChEBI" id="CHEBI:15377"/>
        <dbReference type="ChEBI" id="CHEBI:15378"/>
        <dbReference type="ChEBI" id="CHEBI:33019"/>
        <dbReference type="ChEBI" id="CHEBI:61194"/>
        <dbReference type="ChEBI" id="CHEBI:61382"/>
        <dbReference type="EC" id="3.6.1.66"/>
    </reaction>
</comment>
<evidence type="ECO:0000313" key="10">
    <source>
        <dbReference type="Proteomes" id="UP000823201"/>
    </source>
</evidence>
<comment type="cofactor">
    <cofactor evidence="7">
        <name>Mg(2+)</name>
        <dbReference type="ChEBI" id="CHEBI:18420"/>
    </cofactor>
    <text evidence="7">Binds 1 Mg(2+) ion per subunit.</text>
</comment>
<dbReference type="NCBIfam" id="NF011397">
    <property type="entry name" value="PRK14822.1"/>
    <property type="match status" value="1"/>
</dbReference>
<dbReference type="PANTHER" id="PTHR11067:SF9">
    <property type="entry name" value="INOSINE TRIPHOSPHATE PYROPHOSPHATASE"/>
    <property type="match status" value="1"/>
</dbReference>
<dbReference type="PANTHER" id="PTHR11067">
    <property type="entry name" value="INOSINE TRIPHOSPHATE PYROPHOSPHATASE/HAM1 PROTEIN"/>
    <property type="match status" value="1"/>
</dbReference>
<evidence type="ECO:0000256" key="8">
    <source>
        <dbReference type="RuleBase" id="RU003781"/>
    </source>
</evidence>
<keyword evidence="4 7" id="KW-0378">Hydrolase</keyword>
<dbReference type="CDD" id="cd00515">
    <property type="entry name" value="HAM1"/>
    <property type="match status" value="1"/>
</dbReference>
<comment type="caution">
    <text evidence="9">The sequence shown here is derived from an EMBL/GenBank/DDBJ whole genome shotgun (WGS) entry which is preliminary data.</text>
</comment>
<dbReference type="NCBIfam" id="TIGR00042">
    <property type="entry name" value="RdgB/HAM1 family non-canonical purine NTP pyrophosphatase"/>
    <property type="match status" value="1"/>
</dbReference>